<sequence length="165" mass="17773">MSGNQNNTALEKKDDIVPASGDETVPPTNPFMGACRSIGFLPLLEPPLADQTEPSQGDILDQAVNPNPGSIPQPPEESQKEDDFFDTNGGLKNCPGAFPVDEPEVTDETPTQVQQKEDDFFDTNGGLKNCPGAFPVDEPEGTDEAPKMGEQVQQKGSDKSREKQE</sequence>
<feature type="region of interest" description="Disordered" evidence="1">
    <location>
        <begin position="1"/>
        <end position="33"/>
    </location>
</feature>
<organism evidence="2 3">
    <name type="scientific">Fusarium kuroshium</name>
    <dbReference type="NCBI Taxonomy" id="2010991"/>
    <lineage>
        <taxon>Eukaryota</taxon>
        <taxon>Fungi</taxon>
        <taxon>Dikarya</taxon>
        <taxon>Ascomycota</taxon>
        <taxon>Pezizomycotina</taxon>
        <taxon>Sordariomycetes</taxon>
        <taxon>Hypocreomycetidae</taxon>
        <taxon>Hypocreales</taxon>
        <taxon>Nectriaceae</taxon>
        <taxon>Fusarium</taxon>
        <taxon>Fusarium solani species complex</taxon>
    </lineage>
</organism>
<dbReference type="Proteomes" id="UP000277212">
    <property type="component" value="Unassembled WGS sequence"/>
</dbReference>
<gene>
    <name evidence="2" type="ORF">CDV36_006687</name>
</gene>
<evidence type="ECO:0000256" key="1">
    <source>
        <dbReference type="SAM" id="MobiDB-lite"/>
    </source>
</evidence>
<name>A0A3M2S7Z1_9HYPO</name>
<evidence type="ECO:0000313" key="3">
    <source>
        <dbReference type="Proteomes" id="UP000277212"/>
    </source>
</evidence>
<feature type="compositionally biased region" description="Basic and acidic residues" evidence="1">
    <location>
        <begin position="156"/>
        <end position="165"/>
    </location>
</feature>
<dbReference type="EMBL" id="NKUJ01000103">
    <property type="protein sequence ID" value="RMJ13687.1"/>
    <property type="molecule type" value="Genomic_DNA"/>
</dbReference>
<protein>
    <submittedName>
        <fullName evidence="2">Uncharacterized protein</fullName>
    </submittedName>
</protein>
<comment type="caution">
    <text evidence="2">The sequence shown here is derived from an EMBL/GenBank/DDBJ whole genome shotgun (WGS) entry which is preliminary data.</text>
</comment>
<accession>A0A3M2S7Z1</accession>
<evidence type="ECO:0000313" key="2">
    <source>
        <dbReference type="EMBL" id="RMJ13687.1"/>
    </source>
</evidence>
<dbReference type="AlphaFoldDB" id="A0A3M2S7Z1"/>
<dbReference type="OrthoDB" id="5067538at2759"/>
<keyword evidence="3" id="KW-1185">Reference proteome</keyword>
<feature type="region of interest" description="Disordered" evidence="1">
    <location>
        <begin position="45"/>
        <end position="165"/>
    </location>
</feature>
<proteinExistence type="predicted"/>
<reference evidence="2 3" key="1">
    <citation type="submission" date="2017-06" db="EMBL/GenBank/DDBJ databases">
        <title>Comparative genomic analysis of Ambrosia Fusariam Clade fungi.</title>
        <authorList>
            <person name="Stajich J.E."/>
            <person name="Carrillo J."/>
            <person name="Kijimoto T."/>
            <person name="Eskalen A."/>
            <person name="O'Donnell K."/>
            <person name="Kasson M."/>
        </authorList>
    </citation>
    <scope>NUCLEOTIDE SEQUENCE [LARGE SCALE GENOMIC DNA]</scope>
    <source>
        <strain evidence="2">UCR3666</strain>
    </source>
</reference>